<evidence type="ECO:0000313" key="2">
    <source>
        <dbReference type="Proteomes" id="UP001238179"/>
    </source>
</evidence>
<accession>A0AA48H186</accession>
<dbReference type="KEGG" id="msil:METEAL_33470"/>
<name>A0AA48H186_9BACT</name>
<keyword evidence="2" id="KW-1185">Reference proteome</keyword>
<proteinExistence type="predicted"/>
<evidence type="ECO:0000313" key="1">
    <source>
        <dbReference type="EMBL" id="BDU74173.1"/>
    </source>
</evidence>
<organism evidence="1 2">
    <name type="scientific">Mesoterricola silvestris</name>
    <dbReference type="NCBI Taxonomy" id="2927979"/>
    <lineage>
        <taxon>Bacteria</taxon>
        <taxon>Pseudomonadati</taxon>
        <taxon>Acidobacteriota</taxon>
        <taxon>Holophagae</taxon>
        <taxon>Holophagales</taxon>
        <taxon>Holophagaceae</taxon>
        <taxon>Mesoterricola</taxon>
    </lineage>
</organism>
<dbReference type="InterPro" id="IPR021799">
    <property type="entry name" value="PIN-like_prokaryotic"/>
</dbReference>
<dbReference type="EMBL" id="AP027080">
    <property type="protein sequence ID" value="BDU74173.1"/>
    <property type="molecule type" value="Genomic_DNA"/>
</dbReference>
<dbReference type="Proteomes" id="UP001238179">
    <property type="component" value="Chromosome"/>
</dbReference>
<protein>
    <submittedName>
        <fullName evidence="1">DUF3368 domain-containing protein</fullName>
    </submittedName>
</protein>
<sequence length="170" mass="18423">MMPSPVKIVVTDTNVLINLVHISRLGLCGGLQGMEFIVPEAVLRELTQDEQRVAIDMAIASGGLRVDSMTDLGELATYSDLADRMGKGEAACLAVASARGWSLASDEKGRFRREAVARIGEARLIGTADLLLMGIRAGLLSVKEADEAKVTLESRRFKMPFDSFRDLLQS</sequence>
<gene>
    <name evidence="1" type="ORF">METEAL_33470</name>
</gene>
<dbReference type="Pfam" id="PF11848">
    <property type="entry name" value="DUF3368"/>
    <property type="match status" value="1"/>
</dbReference>
<reference evidence="2" key="1">
    <citation type="journal article" date="2023" name="Int. J. Syst. Evol. Microbiol.">
        <title>Mesoterricola silvestris gen. nov., sp. nov., Mesoterricola sediminis sp. nov., Geothrix oryzae sp. nov., Geothrix edaphica sp. nov., Geothrix rubra sp. nov., and Geothrix limicola sp. nov., six novel members of Acidobacteriota isolated from soils.</title>
        <authorList>
            <person name="Itoh H."/>
            <person name="Sugisawa Y."/>
            <person name="Mise K."/>
            <person name="Xu Z."/>
            <person name="Kuniyasu M."/>
            <person name="Ushijima N."/>
            <person name="Kawano K."/>
            <person name="Kobayashi E."/>
            <person name="Shiratori Y."/>
            <person name="Masuda Y."/>
            <person name="Senoo K."/>
        </authorList>
    </citation>
    <scope>NUCLEOTIDE SEQUENCE [LARGE SCALE GENOMIC DNA]</scope>
    <source>
        <strain evidence="2">W79</strain>
    </source>
</reference>
<dbReference type="AlphaFoldDB" id="A0AA48H186"/>